<keyword evidence="9 10" id="KW-0131">Cell cycle</keyword>
<dbReference type="NCBIfam" id="NF040815">
    <property type="entry name" value="recomb_XerA_Arch"/>
    <property type="match status" value="1"/>
</dbReference>
<dbReference type="SUPFAM" id="SSF56349">
    <property type="entry name" value="DNA breaking-rejoining enzymes"/>
    <property type="match status" value="1"/>
</dbReference>
<comment type="subunit">
    <text evidence="10">Forms a cyclic heterotetrameric complex composed of two molecules of XerC and two molecules of XerD.</text>
</comment>
<dbReference type="GO" id="GO:0007059">
    <property type="term" value="P:chromosome segregation"/>
    <property type="evidence" value="ECO:0007669"/>
    <property type="project" value="UniProtKB-UniRule"/>
</dbReference>
<evidence type="ECO:0000256" key="4">
    <source>
        <dbReference type="ARBA" id="ARBA00022618"/>
    </source>
</evidence>
<dbReference type="PANTHER" id="PTHR30349">
    <property type="entry name" value="PHAGE INTEGRASE-RELATED"/>
    <property type="match status" value="1"/>
</dbReference>
<evidence type="ECO:0000259" key="13">
    <source>
        <dbReference type="PROSITE" id="PS51900"/>
    </source>
</evidence>
<evidence type="ECO:0000256" key="10">
    <source>
        <dbReference type="HAMAP-Rule" id="MF_01808"/>
    </source>
</evidence>
<gene>
    <name evidence="10 14" type="primary">xerC</name>
    <name evidence="14" type="ORF">F9U64_03675</name>
</gene>
<sequence>MQQFNKEWLLFLDYLKIERNAAIKTIEIYQKDIEHFLLYVNNENINKLNNVNYITVRNYLTILYAQGLTKRSVSRHISALRSFYKILVREAVVTSNPFTQISLPKQSYPIPQFLFDEEMEKLLAANELETPLGKRNLAILELLYATGIRVSECVQLKIEDVDLDLHTVLVLGKGSKERYVPFGTFAKDSLNDYITYGRTQLIGRHSNPQNYLFLNAKGNPLTARGIRVVLNKLVQNAGLTIDLHPHKLRHTFATHLLNNGADLRAVQELLGHSQLSSTQIYTHVTKDRLSHVYKNAHPRANK</sequence>
<dbReference type="InterPro" id="IPR050090">
    <property type="entry name" value="Tyrosine_recombinase_XerCD"/>
</dbReference>
<dbReference type="InterPro" id="IPR044068">
    <property type="entry name" value="CB"/>
</dbReference>
<dbReference type="InterPro" id="IPR011010">
    <property type="entry name" value="DNA_brk_join_enz"/>
</dbReference>
<organism evidence="14 15">
    <name type="scientific">Gracilibacillus oryzae</name>
    <dbReference type="NCBI Taxonomy" id="1672701"/>
    <lineage>
        <taxon>Bacteria</taxon>
        <taxon>Bacillati</taxon>
        <taxon>Bacillota</taxon>
        <taxon>Bacilli</taxon>
        <taxon>Bacillales</taxon>
        <taxon>Bacillaceae</taxon>
        <taxon>Gracilibacillus</taxon>
    </lineage>
</organism>
<evidence type="ECO:0000256" key="11">
    <source>
        <dbReference type="NCBIfam" id="TIGR02224"/>
    </source>
</evidence>
<evidence type="ECO:0000256" key="3">
    <source>
        <dbReference type="ARBA" id="ARBA00022490"/>
    </source>
</evidence>
<keyword evidence="5 10" id="KW-0159">Chromosome partition</keyword>
<dbReference type="GO" id="GO:0006313">
    <property type="term" value="P:DNA transposition"/>
    <property type="evidence" value="ECO:0007669"/>
    <property type="project" value="UniProtKB-UniRule"/>
</dbReference>
<reference evidence="14 15" key="1">
    <citation type="submission" date="2019-10" db="EMBL/GenBank/DDBJ databases">
        <title>Gracilibacillus sp. nov. isolated from rice seeds.</title>
        <authorList>
            <person name="He S."/>
        </authorList>
    </citation>
    <scope>NUCLEOTIDE SEQUENCE [LARGE SCALE GENOMIC DNA]</scope>
    <source>
        <strain evidence="14 15">TD8</strain>
    </source>
</reference>
<evidence type="ECO:0000256" key="7">
    <source>
        <dbReference type="ARBA" id="ARBA00023125"/>
    </source>
</evidence>
<comment type="subcellular location">
    <subcellularLocation>
        <location evidence="1 10">Cytoplasm</location>
    </subcellularLocation>
</comment>
<dbReference type="GO" id="GO:0005737">
    <property type="term" value="C:cytoplasm"/>
    <property type="evidence" value="ECO:0007669"/>
    <property type="project" value="UniProtKB-SubCell"/>
</dbReference>
<dbReference type="Pfam" id="PF02899">
    <property type="entry name" value="Phage_int_SAM_1"/>
    <property type="match status" value="1"/>
</dbReference>
<dbReference type="Pfam" id="PF00589">
    <property type="entry name" value="Phage_integrase"/>
    <property type="match status" value="1"/>
</dbReference>
<keyword evidence="7 10" id="KW-0238">DNA-binding</keyword>
<feature type="active site" evidence="10">
    <location>
        <position position="246"/>
    </location>
</feature>
<dbReference type="HAMAP" id="MF_01808">
    <property type="entry name" value="Recomb_XerC_XerD"/>
    <property type="match status" value="1"/>
</dbReference>
<keyword evidence="3 10" id="KW-0963">Cytoplasm</keyword>
<keyword evidence="4 10" id="KW-0132">Cell division</keyword>
<feature type="domain" description="Tyr recombinase" evidence="12">
    <location>
        <begin position="109"/>
        <end position="294"/>
    </location>
</feature>
<comment type="caution">
    <text evidence="14">The sequence shown here is derived from an EMBL/GenBank/DDBJ whole genome shotgun (WGS) entry which is preliminary data.</text>
</comment>
<dbReference type="PROSITE" id="PS51900">
    <property type="entry name" value="CB"/>
    <property type="match status" value="1"/>
</dbReference>
<dbReference type="CDD" id="cd00798">
    <property type="entry name" value="INT_XerDC_C"/>
    <property type="match status" value="1"/>
</dbReference>
<dbReference type="PANTHER" id="PTHR30349:SF77">
    <property type="entry name" value="TYROSINE RECOMBINASE XERC"/>
    <property type="match status" value="1"/>
</dbReference>
<evidence type="ECO:0000256" key="5">
    <source>
        <dbReference type="ARBA" id="ARBA00022829"/>
    </source>
</evidence>
<dbReference type="InterPro" id="IPR013762">
    <property type="entry name" value="Integrase-like_cat_sf"/>
</dbReference>
<dbReference type="PROSITE" id="PS51898">
    <property type="entry name" value="TYR_RECOMBINASE"/>
    <property type="match status" value="1"/>
</dbReference>
<evidence type="ECO:0000259" key="12">
    <source>
        <dbReference type="PROSITE" id="PS51898"/>
    </source>
</evidence>
<dbReference type="OrthoDB" id="9801717at2"/>
<keyword evidence="15" id="KW-1185">Reference proteome</keyword>
<evidence type="ECO:0000256" key="2">
    <source>
        <dbReference type="ARBA" id="ARBA00006657"/>
    </source>
</evidence>
<evidence type="ECO:0000313" key="14">
    <source>
        <dbReference type="EMBL" id="KAB8138727.1"/>
    </source>
</evidence>
<dbReference type="NCBIfam" id="TIGR02224">
    <property type="entry name" value="recomb_XerC"/>
    <property type="match status" value="1"/>
</dbReference>
<dbReference type="InterPro" id="IPR004107">
    <property type="entry name" value="Integrase_SAM-like_N"/>
</dbReference>
<dbReference type="GO" id="GO:0003677">
    <property type="term" value="F:DNA binding"/>
    <property type="evidence" value="ECO:0007669"/>
    <property type="project" value="UniProtKB-UniRule"/>
</dbReference>
<keyword evidence="6 10" id="KW-0229">DNA integration</keyword>
<keyword evidence="8 10" id="KW-0233">DNA recombination</keyword>
<dbReference type="GO" id="GO:0051301">
    <property type="term" value="P:cell division"/>
    <property type="evidence" value="ECO:0007669"/>
    <property type="project" value="UniProtKB-UniRule"/>
</dbReference>
<dbReference type="InterPro" id="IPR023009">
    <property type="entry name" value="Tyrosine_recombinase_XerC/XerD"/>
</dbReference>
<evidence type="ECO:0000256" key="8">
    <source>
        <dbReference type="ARBA" id="ARBA00023172"/>
    </source>
</evidence>
<name>A0A7C8KTS7_9BACI</name>
<feature type="active site" evidence="10">
    <location>
        <position position="173"/>
    </location>
</feature>
<dbReference type="InterPro" id="IPR011931">
    <property type="entry name" value="Recomb_XerC"/>
</dbReference>
<dbReference type="InterPro" id="IPR010998">
    <property type="entry name" value="Integrase_recombinase_N"/>
</dbReference>
<feature type="active site" evidence="10">
    <location>
        <position position="249"/>
    </location>
</feature>
<feature type="active site" description="O-(3'-phospho-DNA)-tyrosine intermediate" evidence="10">
    <location>
        <position position="281"/>
    </location>
</feature>
<dbReference type="InterPro" id="IPR002104">
    <property type="entry name" value="Integrase_catalytic"/>
</dbReference>
<comment type="similarity">
    <text evidence="2 10">Belongs to the 'phage' integrase family. XerC subfamily.</text>
</comment>
<feature type="active site" evidence="10">
    <location>
        <position position="149"/>
    </location>
</feature>
<dbReference type="AlphaFoldDB" id="A0A7C8KTS7"/>
<protein>
    <recommendedName>
        <fullName evidence="10 11">Tyrosine recombinase XerC</fullName>
    </recommendedName>
</protein>
<dbReference type="NCBIfam" id="NF001399">
    <property type="entry name" value="PRK00283.1"/>
    <property type="match status" value="1"/>
</dbReference>
<dbReference type="GO" id="GO:0009037">
    <property type="term" value="F:tyrosine-based site-specific recombinase activity"/>
    <property type="evidence" value="ECO:0007669"/>
    <property type="project" value="UniProtKB-UniRule"/>
</dbReference>
<dbReference type="RefSeq" id="WP_153401657.1">
    <property type="nucleotide sequence ID" value="NZ_ML762425.1"/>
</dbReference>
<accession>A0A7C8KTS7</accession>
<feature type="domain" description="Core-binding (CB)" evidence="13">
    <location>
        <begin position="1"/>
        <end position="88"/>
    </location>
</feature>
<proteinExistence type="inferred from homology"/>
<evidence type="ECO:0000313" key="15">
    <source>
        <dbReference type="Proteomes" id="UP000480246"/>
    </source>
</evidence>
<comment type="function">
    <text evidence="10">Site-specific tyrosine recombinase, which acts by catalyzing the cutting and rejoining of the recombining DNA molecules. The XerC-XerD complex is essential to convert dimers of the bacterial chromosome into monomers to permit their segregation at cell division. It also contributes to the segregational stability of plasmids.</text>
</comment>
<dbReference type="Gene3D" id="1.10.443.10">
    <property type="entry name" value="Intergrase catalytic core"/>
    <property type="match status" value="1"/>
</dbReference>
<evidence type="ECO:0000256" key="1">
    <source>
        <dbReference type="ARBA" id="ARBA00004496"/>
    </source>
</evidence>
<feature type="active site" evidence="10">
    <location>
        <position position="272"/>
    </location>
</feature>
<dbReference type="Proteomes" id="UP000480246">
    <property type="component" value="Unassembled WGS sequence"/>
</dbReference>
<evidence type="ECO:0000256" key="6">
    <source>
        <dbReference type="ARBA" id="ARBA00022908"/>
    </source>
</evidence>
<evidence type="ECO:0000256" key="9">
    <source>
        <dbReference type="ARBA" id="ARBA00023306"/>
    </source>
</evidence>
<dbReference type="Gene3D" id="1.10.150.130">
    <property type="match status" value="1"/>
</dbReference>
<dbReference type="EMBL" id="WEID01000015">
    <property type="protein sequence ID" value="KAB8138727.1"/>
    <property type="molecule type" value="Genomic_DNA"/>
</dbReference>